<dbReference type="RefSeq" id="WP_150416138.1">
    <property type="nucleotide sequence ID" value="NZ_VYQF01000006.1"/>
</dbReference>
<dbReference type="AlphaFoldDB" id="A0A5J5ICY6"/>
<proteinExistence type="predicted"/>
<dbReference type="PROSITE" id="PS50825">
    <property type="entry name" value="HYR"/>
    <property type="match status" value="2"/>
</dbReference>
<dbReference type="Pfam" id="PF02494">
    <property type="entry name" value="HYR"/>
    <property type="match status" value="3"/>
</dbReference>
<dbReference type="InterPro" id="IPR015915">
    <property type="entry name" value="Kelch-typ_b-propeller"/>
</dbReference>
<accession>A0A5J5ICY6</accession>
<dbReference type="Proteomes" id="UP000326903">
    <property type="component" value="Unassembled WGS sequence"/>
</dbReference>
<reference evidence="4 5" key="1">
    <citation type="submission" date="2019-09" db="EMBL/GenBank/DDBJ databases">
        <title>Draft genome sequence of Ginsengibacter sp. BR5-29.</title>
        <authorList>
            <person name="Im W.-T."/>
        </authorList>
    </citation>
    <scope>NUCLEOTIDE SEQUENCE [LARGE SCALE GENOMIC DNA]</scope>
    <source>
        <strain evidence="4 5">BR5-29</strain>
    </source>
</reference>
<comment type="caution">
    <text evidence="4">The sequence shown here is derived from an EMBL/GenBank/DDBJ whole genome shotgun (WGS) entry which is preliminary data.</text>
</comment>
<organism evidence="4 5">
    <name type="scientific">Ginsengibacter hankyongi</name>
    <dbReference type="NCBI Taxonomy" id="2607284"/>
    <lineage>
        <taxon>Bacteria</taxon>
        <taxon>Pseudomonadati</taxon>
        <taxon>Bacteroidota</taxon>
        <taxon>Chitinophagia</taxon>
        <taxon>Chitinophagales</taxon>
        <taxon>Chitinophagaceae</taxon>
        <taxon>Ginsengibacter</taxon>
    </lineage>
</organism>
<evidence type="ECO:0000256" key="2">
    <source>
        <dbReference type="SAM" id="MobiDB-lite"/>
    </source>
</evidence>
<dbReference type="PANTHER" id="PTHR46343:SF2">
    <property type="entry name" value="SUSHI_VON WILLEBRAND FACTOR TYPE A_EGF_PENTRAXIN DOMAIN-CONTAINING 1"/>
    <property type="match status" value="1"/>
</dbReference>
<evidence type="ECO:0000313" key="5">
    <source>
        <dbReference type="Proteomes" id="UP000326903"/>
    </source>
</evidence>
<dbReference type="PANTHER" id="PTHR46343">
    <property type="entry name" value="HYR DOMAIN-CONTAINING PROTEIN"/>
    <property type="match status" value="1"/>
</dbReference>
<protein>
    <submittedName>
        <fullName evidence="4">HYR domain-containing protein</fullName>
    </submittedName>
</protein>
<dbReference type="InterPro" id="IPR043555">
    <property type="entry name" value="SRPX-like"/>
</dbReference>
<dbReference type="EMBL" id="VYQF01000006">
    <property type="protein sequence ID" value="KAA9037210.1"/>
    <property type="molecule type" value="Genomic_DNA"/>
</dbReference>
<name>A0A5J5ICY6_9BACT</name>
<evidence type="ECO:0000259" key="3">
    <source>
        <dbReference type="PROSITE" id="PS50825"/>
    </source>
</evidence>
<dbReference type="SUPFAM" id="SSF117281">
    <property type="entry name" value="Kelch motif"/>
    <property type="match status" value="1"/>
</dbReference>
<feature type="compositionally biased region" description="Polar residues" evidence="2">
    <location>
        <begin position="527"/>
        <end position="537"/>
    </location>
</feature>
<keyword evidence="1" id="KW-0677">Repeat</keyword>
<dbReference type="Gene3D" id="2.120.10.80">
    <property type="entry name" value="Kelch-type beta propeller"/>
    <property type="match status" value="1"/>
</dbReference>
<gene>
    <name evidence="4" type="ORF">FW778_17435</name>
</gene>
<feature type="domain" description="HYR" evidence="3">
    <location>
        <begin position="241"/>
        <end position="324"/>
    </location>
</feature>
<sequence>MVLWVLVLATKDMWVWGGGKNDFWEYTPATDHTTDLWTEKANVGIDPFSHVPCGFSMGTKGYMCSGADFREYDPVTNAWTPRANFPGPGVSTATGFSVGSKGYIGFGETSEFYKTIFGIPTIWKIPTNKMYEYTPVPYTSITSITAISPTSPSIKAGSSFSVAFTAVGNFNPGNVFTLQIGTPDGNFFSGEVIGSTTTSGTTGTINATIPICSGAGSNYRVRVLSTDPLVGGPDNGFGITIIPIQPKIQCNADIVVNAEAGKCGATVSYDPPVVTDACENTSVAQIDGLASGSFFPVGITTNKFVATSTSGQKDTCSFTVTVLVIPPKIQCNADIVVNAEAGKCGATVSYDAPVVTDACENTSVAQIEGLASGSFFPVGNTTNKFVATSSSGQKDTCSFTVTVLTIPPKIQCNADIVVNSEAGKCGATVSYNPPVVTDACENTTVEQTQGLASGSLFPVGNTTNTFVATSSSGQKDTCSFTVTVLDKEIPVITQVSASPSSLWPPNHQMKDVTINYTASDNCGEVTSTLSVSSNEPANGTGDGDTSPDWIILNDHHVQLRAERSGRGNGRVYTITITSTNASGNTSTQTTQVVVPHNSNGKMDYVDQLFDCKVIPNPSSQYFELQVNSGSNEKIEVNLYDINGKFLSKMNAAKNQALRFGSNLRPGTYMVEVIQGQQHQKIYLIKQ</sequence>
<evidence type="ECO:0000313" key="4">
    <source>
        <dbReference type="EMBL" id="KAA9037210.1"/>
    </source>
</evidence>
<feature type="region of interest" description="Disordered" evidence="2">
    <location>
        <begin position="527"/>
        <end position="547"/>
    </location>
</feature>
<feature type="domain" description="HYR" evidence="3">
    <location>
        <begin position="403"/>
        <end position="486"/>
    </location>
</feature>
<dbReference type="Pfam" id="PF18962">
    <property type="entry name" value="Por_Secre_tail"/>
    <property type="match status" value="1"/>
</dbReference>
<dbReference type="InterPro" id="IPR003410">
    <property type="entry name" value="HYR_dom"/>
</dbReference>
<evidence type="ECO:0000256" key="1">
    <source>
        <dbReference type="ARBA" id="ARBA00022737"/>
    </source>
</evidence>
<keyword evidence="5" id="KW-1185">Reference proteome</keyword>
<dbReference type="NCBIfam" id="TIGR04183">
    <property type="entry name" value="Por_Secre_tail"/>
    <property type="match status" value="1"/>
</dbReference>
<dbReference type="InterPro" id="IPR026444">
    <property type="entry name" value="Secre_tail"/>
</dbReference>